<sequence>MAVCTWETLTETTQCIQFKCWRGVPTTITTSTTTTTASVVTTNTINTPTLTITRTSYRHLSLQAQTATRFATLLILGPQL</sequence>
<dbReference type="AlphaFoldDB" id="A0A5B7FZF9"/>
<gene>
    <name evidence="1" type="ORF">E2C01_046781</name>
</gene>
<dbReference type="EMBL" id="VSRR010011235">
    <property type="protein sequence ID" value="MPC52901.1"/>
    <property type="molecule type" value="Genomic_DNA"/>
</dbReference>
<organism evidence="1 2">
    <name type="scientific">Portunus trituberculatus</name>
    <name type="common">Swimming crab</name>
    <name type="synonym">Neptunus trituberculatus</name>
    <dbReference type="NCBI Taxonomy" id="210409"/>
    <lineage>
        <taxon>Eukaryota</taxon>
        <taxon>Metazoa</taxon>
        <taxon>Ecdysozoa</taxon>
        <taxon>Arthropoda</taxon>
        <taxon>Crustacea</taxon>
        <taxon>Multicrustacea</taxon>
        <taxon>Malacostraca</taxon>
        <taxon>Eumalacostraca</taxon>
        <taxon>Eucarida</taxon>
        <taxon>Decapoda</taxon>
        <taxon>Pleocyemata</taxon>
        <taxon>Brachyura</taxon>
        <taxon>Eubrachyura</taxon>
        <taxon>Portunoidea</taxon>
        <taxon>Portunidae</taxon>
        <taxon>Portuninae</taxon>
        <taxon>Portunus</taxon>
    </lineage>
</organism>
<keyword evidence="2" id="KW-1185">Reference proteome</keyword>
<reference evidence="1 2" key="1">
    <citation type="submission" date="2019-05" db="EMBL/GenBank/DDBJ databases">
        <title>Another draft genome of Portunus trituberculatus and its Hox gene families provides insights of decapod evolution.</title>
        <authorList>
            <person name="Jeong J.-H."/>
            <person name="Song I."/>
            <person name="Kim S."/>
            <person name="Choi T."/>
            <person name="Kim D."/>
            <person name="Ryu S."/>
            <person name="Kim W."/>
        </authorList>
    </citation>
    <scope>NUCLEOTIDE SEQUENCE [LARGE SCALE GENOMIC DNA]</scope>
    <source>
        <tissue evidence="1">Muscle</tissue>
    </source>
</reference>
<name>A0A5B7FZF9_PORTR</name>
<proteinExistence type="predicted"/>
<protein>
    <submittedName>
        <fullName evidence="1">Uncharacterized protein</fullName>
    </submittedName>
</protein>
<accession>A0A5B7FZF9</accession>
<dbReference type="Proteomes" id="UP000324222">
    <property type="component" value="Unassembled WGS sequence"/>
</dbReference>
<evidence type="ECO:0000313" key="1">
    <source>
        <dbReference type="EMBL" id="MPC52901.1"/>
    </source>
</evidence>
<evidence type="ECO:0000313" key="2">
    <source>
        <dbReference type="Proteomes" id="UP000324222"/>
    </source>
</evidence>
<comment type="caution">
    <text evidence="1">The sequence shown here is derived from an EMBL/GenBank/DDBJ whole genome shotgun (WGS) entry which is preliminary data.</text>
</comment>